<dbReference type="EMBL" id="LCHK01000007">
    <property type="protein sequence ID" value="KKT32915.1"/>
    <property type="molecule type" value="Genomic_DNA"/>
</dbReference>
<evidence type="ECO:0000313" key="2">
    <source>
        <dbReference type="Proteomes" id="UP000034012"/>
    </source>
</evidence>
<comment type="caution">
    <text evidence="1">The sequence shown here is derived from an EMBL/GenBank/DDBJ whole genome shotgun (WGS) entry which is preliminary data.</text>
</comment>
<reference evidence="1 2" key="1">
    <citation type="journal article" date="2015" name="Nature">
        <title>rRNA introns, odd ribosomes, and small enigmatic genomes across a large radiation of phyla.</title>
        <authorList>
            <person name="Brown C.T."/>
            <person name="Hug L.A."/>
            <person name="Thomas B.C."/>
            <person name="Sharon I."/>
            <person name="Castelle C.J."/>
            <person name="Singh A."/>
            <person name="Wilkins M.J."/>
            <person name="Williams K.H."/>
            <person name="Banfield J.F."/>
        </authorList>
    </citation>
    <scope>NUCLEOTIDE SEQUENCE [LARGE SCALE GENOMIC DNA]</scope>
</reference>
<dbReference type="Proteomes" id="UP000034012">
    <property type="component" value="Unassembled WGS sequence"/>
</dbReference>
<sequence>MAIIYESMKKTIGELIDGLSITNNKIFHLVDKVQRNEHTREDAKKIQDLNKLRSEYMNAINEFFKERIDIKV</sequence>
<name>A0A837I5V6_9BACT</name>
<dbReference type="AlphaFoldDB" id="A0A837I5V6"/>
<accession>A0A837I5V6</accession>
<organism evidence="1 2">
    <name type="scientific">Candidatus Woesebacteria bacterium GW2011_GWB1_44_11</name>
    <dbReference type="NCBI Taxonomy" id="1618579"/>
    <lineage>
        <taxon>Bacteria</taxon>
        <taxon>Candidatus Woeseibacteriota</taxon>
    </lineage>
</organism>
<protein>
    <submittedName>
        <fullName evidence="1">Uncharacterized protein</fullName>
    </submittedName>
</protein>
<evidence type="ECO:0000313" key="1">
    <source>
        <dbReference type="EMBL" id="KKT32915.1"/>
    </source>
</evidence>
<proteinExistence type="predicted"/>
<gene>
    <name evidence="1" type="ORF">UW20_C0007G0007</name>
</gene>